<proteinExistence type="predicted"/>
<accession>A0A381ZNV9</accession>
<sequence>MLVTLRFEYSVVKKNQIDNIKYLKDYSTIIKFLKLFIETSRYKSLEKLVVECSQAVKKKFKLKKVFVGINKMTVAKRYGCESLSVSQ</sequence>
<dbReference type="GO" id="GO:0004150">
    <property type="term" value="F:dihydroneopterin aldolase activity"/>
    <property type="evidence" value="ECO:0007669"/>
    <property type="project" value="InterPro"/>
</dbReference>
<gene>
    <name evidence="2" type="ORF">METZ01_LOCUS143271</name>
</gene>
<evidence type="ECO:0000313" key="2">
    <source>
        <dbReference type="EMBL" id="SVA90417.1"/>
    </source>
</evidence>
<feature type="domain" description="Dihydroneopterin aldolase/epimerase" evidence="1">
    <location>
        <begin position="2"/>
        <end position="85"/>
    </location>
</feature>
<dbReference type="Pfam" id="PF02152">
    <property type="entry name" value="FolB"/>
    <property type="match status" value="1"/>
</dbReference>
<dbReference type="InterPro" id="IPR043133">
    <property type="entry name" value="GTP-CH-I_C/QueF"/>
</dbReference>
<dbReference type="EMBL" id="UINC01021897">
    <property type="protein sequence ID" value="SVA90417.1"/>
    <property type="molecule type" value="Genomic_DNA"/>
</dbReference>
<dbReference type="AlphaFoldDB" id="A0A381ZNV9"/>
<organism evidence="2">
    <name type="scientific">marine metagenome</name>
    <dbReference type="NCBI Taxonomy" id="408172"/>
    <lineage>
        <taxon>unclassified sequences</taxon>
        <taxon>metagenomes</taxon>
        <taxon>ecological metagenomes</taxon>
    </lineage>
</organism>
<dbReference type="GO" id="GO:0006760">
    <property type="term" value="P:folic acid-containing compound metabolic process"/>
    <property type="evidence" value="ECO:0007669"/>
    <property type="project" value="InterPro"/>
</dbReference>
<evidence type="ECO:0000259" key="1">
    <source>
        <dbReference type="Pfam" id="PF02152"/>
    </source>
</evidence>
<protein>
    <recommendedName>
        <fullName evidence="1">Dihydroneopterin aldolase/epimerase domain-containing protein</fullName>
    </recommendedName>
</protein>
<dbReference type="Gene3D" id="3.30.1130.10">
    <property type="match status" value="1"/>
</dbReference>
<reference evidence="2" key="1">
    <citation type="submission" date="2018-05" db="EMBL/GenBank/DDBJ databases">
        <authorList>
            <person name="Lanie J.A."/>
            <person name="Ng W.-L."/>
            <person name="Kazmierczak K.M."/>
            <person name="Andrzejewski T.M."/>
            <person name="Davidsen T.M."/>
            <person name="Wayne K.J."/>
            <person name="Tettelin H."/>
            <person name="Glass J.I."/>
            <person name="Rusch D."/>
            <person name="Podicherti R."/>
            <person name="Tsui H.-C.T."/>
            <person name="Winkler M.E."/>
        </authorList>
    </citation>
    <scope>NUCLEOTIDE SEQUENCE</scope>
</reference>
<name>A0A381ZNV9_9ZZZZ</name>
<dbReference type="SUPFAM" id="SSF55620">
    <property type="entry name" value="Tetrahydrobiopterin biosynthesis enzymes-like"/>
    <property type="match status" value="1"/>
</dbReference>
<dbReference type="InterPro" id="IPR006157">
    <property type="entry name" value="FolB_dom"/>
</dbReference>